<gene>
    <name evidence="3" type="ORF">LQ327_29950</name>
</gene>
<sequence>MGDDEELIAMTTSPTSGHESPRAPQASADVLARLRGDVARLLDREADAVGDEEDLTDLGLDSIRLMSLLQGWSGPGVELDFVDFVQDPRLGRWAELVTAATTGAATD</sequence>
<reference evidence="3 4" key="1">
    <citation type="submission" date="2021-11" db="EMBL/GenBank/DDBJ databases">
        <title>Draft genome sequence of Actinomycetospora sp. SF1 isolated from the rhizosphere soil.</title>
        <authorList>
            <person name="Duangmal K."/>
            <person name="Chantavorakit T."/>
        </authorList>
    </citation>
    <scope>NUCLEOTIDE SEQUENCE [LARGE SCALE GENOMIC DNA]</scope>
    <source>
        <strain evidence="3 4">TBRC 5722</strain>
    </source>
</reference>
<feature type="domain" description="Carrier" evidence="2">
    <location>
        <begin position="25"/>
        <end position="101"/>
    </location>
</feature>
<keyword evidence="4" id="KW-1185">Reference proteome</keyword>
<evidence type="ECO:0000256" key="1">
    <source>
        <dbReference type="SAM" id="MobiDB-lite"/>
    </source>
</evidence>
<proteinExistence type="predicted"/>
<protein>
    <submittedName>
        <fullName evidence="3">Phosphopantetheine-binding protein</fullName>
    </submittedName>
</protein>
<evidence type="ECO:0000313" key="3">
    <source>
        <dbReference type="EMBL" id="MCD2197602.1"/>
    </source>
</evidence>
<dbReference type="InterPro" id="IPR036736">
    <property type="entry name" value="ACP-like_sf"/>
</dbReference>
<dbReference type="PROSITE" id="PS50075">
    <property type="entry name" value="CARRIER"/>
    <property type="match status" value="1"/>
</dbReference>
<dbReference type="RefSeq" id="WP_230739752.1">
    <property type="nucleotide sequence ID" value="NZ_JAJNDB010000008.1"/>
</dbReference>
<dbReference type="EMBL" id="JAJNDB010000008">
    <property type="protein sequence ID" value="MCD2197602.1"/>
    <property type="molecule type" value="Genomic_DNA"/>
</dbReference>
<evidence type="ECO:0000259" key="2">
    <source>
        <dbReference type="PROSITE" id="PS50075"/>
    </source>
</evidence>
<feature type="region of interest" description="Disordered" evidence="1">
    <location>
        <begin position="1"/>
        <end position="25"/>
    </location>
</feature>
<dbReference type="Pfam" id="PF00550">
    <property type="entry name" value="PP-binding"/>
    <property type="match status" value="1"/>
</dbReference>
<dbReference type="SUPFAM" id="SSF47336">
    <property type="entry name" value="ACP-like"/>
    <property type="match status" value="1"/>
</dbReference>
<accession>A0ABS8PI41</accession>
<dbReference type="InterPro" id="IPR009081">
    <property type="entry name" value="PP-bd_ACP"/>
</dbReference>
<name>A0ABS8PI41_9PSEU</name>
<dbReference type="Proteomes" id="UP001199469">
    <property type="component" value="Unassembled WGS sequence"/>
</dbReference>
<evidence type="ECO:0000313" key="4">
    <source>
        <dbReference type="Proteomes" id="UP001199469"/>
    </source>
</evidence>
<organism evidence="3 4">
    <name type="scientific">Actinomycetospora endophytica</name>
    <dbReference type="NCBI Taxonomy" id="2291215"/>
    <lineage>
        <taxon>Bacteria</taxon>
        <taxon>Bacillati</taxon>
        <taxon>Actinomycetota</taxon>
        <taxon>Actinomycetes</taxon>
        <taxon>Pseudonocardiales</taxon>
        <taxon>Pseudonocardiaceae</taxon>
        <taxon>Actinomycetospora</taxon>
    </lineage>
</organism>
<comment type="caution">
    <text evidence="3">The sequence shown here is derived from an EMBL/GenBank/DDBJ whole genome shotgun (WGS) entry which is preliminary data.</text>
</comment>
<dbReference type="Gene3D" id="1.10.1200.10">
    <property type="entry name" value="ACP-like"/>
    <property type="match status" value="1"/>
</dbReference>